<dbReference type="PANTHER" id="PTHR13420:SF7">
    <property type="entry name" value="UPF0235 PROTEIN C15ORF40"/>
    <property type="match status" value="1"/>
</dbReference>
<dbReference type="Pfam" id="PF02594">
    <property type="entry name" value="DUF167"/>
    <property type="match status" value="1"/>
</dbReference>
<dbReference type="PANTHER" id="PTHR13420">
    <property type="entry name" value="UPF0235 PROTEIN C15ORF40"/>
    <property type="match status" value="1"/>
</dbReference>
<dbReference type="Proteomes" id="UP000016568">
    <property type="component" value="Unassembled WGS sequence"/>
</dbReference>
<dbReference type="InterPro" id="IPR036591">
    <property type="entry name" value="YggU-like_sf"/>
</dbReference>
<dbReference type="RefSeq" id="WP_021689863.1">
    <property type="nucleotide sequence ID" value="NZ_BASZ01000004.1"/>
</dbReference>
<dbReference type="SMART" id="SM01152">
    <property type="entry name" value="DUF167"/>
    <property type="match status" value="1"/>
</dbReference>
<dbReference type="GO" id="GO:0005737">
    <property type="term" value="C:cytoplasm"/>
    <property type="evidence" value="ECO:0007669"/>
    <property type="project" value="TreeGrafter"/>
</dbReference>
<evidence type="ECO:0000313" key="4">
    <source>
        <dbReference type="Proteomes" id="UP000016568"/>
    </source>
</evidence>
<keyword evidence="4" id="KW-1185">Reference proteome</keyword>
<dbReference type="KEGG" id="ntd:EGO55_08445"/>
<name>U2Y6Z7_9SPHN</name>
<comment type="caution">
    <text evidence="3">The sequence shown here is derived from an EMBL/GenBank/DDBJ whole genome shotgun (WGS) entry which is preliminary data.</text>
</comment>
<gene>
    <name evidence="3" type="ORF">NT2_04_03690</name>
</gene>
<dbReference type="HAMAP" id="MF_00634">
    <property type="entry name" value="UPF0235"/>
    <property type="match status" value="1"/>
</dbReference>
<comment type="similarity">
    <text evidence="1 2">Belongs to the UPF0235 family.</text>
</comment>
<evidence type="ECO:0000313" key="3">
    <source>
        <dbReference type="EMBL" id="GAD48956.1"/>
    </source>
</evidence>
<proteinExistence type="inferred from homology"/>
<dbReference type="EMBL" id="BASZ01000004">
    <property type="protein sequence ID" value="GAD48956.1"/>
    <property type="molecule type" value="Genomic_DNA"/>
</dbReference>
<dbReference type="AlphaFoldDB" id="U2Y6Z7"/>
<reference evidence="3 4" key="1">
    <citation type="submission" date="2013-09" db="EMBL/GenBank/DDBJ databases">
        <title>Whole genome shotgun sequence of Novosphingobium tardaugens NBRC 16725.</title>
        <authorList>
            <person name="Isaki S."/>
            <person name="Hosoyama A."/>
            <person name="Tsuchikane K."/>
            <person name="Katsumata H."/>
            <person name="Ando Y."/>
            <person name="Yamazaki S."/>
            <person name="Fujita N."/>
        </authorList>
    </citation>
    <scope>NUCLEOTIDE SEQUENCE [LARGE SCALE GENOMIC DNA]</scope>
    <source>
        <strain evidence="3 4">NBRC 16725</strain>
    </source>
</reference>
<organism evidence="3 4">
    <name type="scientific">Caenibius tardaugens NBRC 16725</name>
    <dbReference type="NCBI Taxonomy" id="1219035"/>
    <lineage>
        <taxon>Bacteria</taxon>
        <taxon>Pseudomonadati</taxon>
        <taxon>Pseudomonadota</taxon>
        <taxon>Alphaproteobacteria</taxon>
        <taxon>Sphingomonadales</taxon>
        <taxon>Erythrobacteraceae</taxon>
        <taxon>Caenibius</taxon>
    </lineage>
</organism>
<dbReference type="OrthoDB" id="3176309at2"/>
<evidence type="ECO:0000256" key="2">
    <source>
        <dbReference type="HAMAP-Rule" id="MF_00634"/>
    </source>
</evidence>
<sequence length="93" mass="9639">MARLRADFPPAEAIRALADGEGRLAVRVTPGARSEGIDIADGRVVIKVRAKPKDGEANSAVLATLAAALGIAPSHVKMLRGATSRDKLVQLGD</sequence>
<accession>U2Y6Z7</accession>
<dbReference type="eggNOG" id="COG1872">
    <property type="taxonomic scope" value="Bacteria"/>
</dbReference>
<dbReference type="SUPFAM" id="SSF69786">
    <property type="entry name" value="YggU-like"/>
    <property type="match status" value="1"/>
</dbReference>
<dbReference type="NCBIfam" id="TIGR00251">
    <property type="entry name" value="DUF167 family protein"/>
    <property type="match status" value="1"/>
</dbReference>
<evidence type="ECO:0000256" key="1">
    <source>
        <dbReference type="ARBA" id="ARBA00010364"/>
    </source>
</evidence>
<protein>
    <recommendedName>
        <fullName evidence="2">UPF0235 protein NT2_04_03690</fullName>
    </recommendedName>
</protein>
<dbReference type="InterPro" id="IPR003746">
    <property type="entry name" value="DUF167"/>
</dbReference>
<dbReference type="Gene3D" id="3.30.1200.10">
    <property type="entry name" value="YggU-like"/>
    <property type="match status" value="1"/>
</dbReference>